<dbReference type="EMBL" id="CAJJDN010000016">
    <property type="protein sequence ID" value="CAD8062448.1"/>
    <property type="molecule type" value="Genomic_DNA"/>
</dbReference>
<gene>
    <name evidence="2" type="ORF">PSON_ATCC_30995.1.T0160347</name>
</gene>
<feature type="region of interest" description="Disordered" evidence="1">
    <location>
        <begin position="1"/>
        <end position="43"/>
    </location>
</feature>
<name>A0A8S1L3P6_9CILI</name>
<accession>A0A8S1L3P6</accession>
<evidence type="ECO:0000313" key="3">
    <source>
        <dbReference type="Proteomes" id="UP000692954"/>
    </source>
</evidence>
<protein>
    <submittedName>
        <fullName evidence="2">Uncharacterized protein</fullName>
    </submittedName>
</protein>
<feature type="region of interest" description="Disordered" evidence="1">
    <location>
        <begin position="126"/>
        <end position="225"/>
    </location>
</feature>
<proteinExistence type="predicted"/>
<organism evidence="2 3">
    <name type="scientific">Paramecium sonneborni</name>
    <dbReference type="NCBI Taxonomy" id="65129"/>
    <lineage>
        <taxon>Eukaryota</taxon>
        <taxon>Sar</taxon>
        <taxon>Alveolata</taxon>
        <taxon>Ciliophora</taxon>
        <taxon>Intramacronucleata</taxon>
        <taxon>Oligohymenophorea</taxon>
        <taxon>Peniculida</taxon>
        <taxon>Parameciidae</taxon>
        <taxon>Paramecium</taxon>
    </lineage>
</organism>
<feature type="compositionally biased region" description="Low complexity" evidence="1">
    <location>
        <begin position="211"/>
        <end position="225"/>
    </location>
</feature>
<sequence length="225" mass="26889">MDQPQKEALQWDQIQDEESQPQQPEQKHYTSNKPKPKMQSRGEIERLIDECPDEEILLNIVKCHFDATIEEVKQAFPNFEFLKVENYNPGSFSLLFKNKEQAKEFLFTTKETKIKDRGFWIKFPPRFQKSSQKLQDNPNKQNPLPSTGNKFVDAPQKNKDQYNRKEHDGKQFNRSDGQKNYKKKDEEDDGWETVMPHRMPKQYKPYNRKPQQQQQQQQQQGVKKN</sequence>
<dbReference type="AlphaFoldDB" id="A0A8S1L3P6"/>
<keyword evidence="3" id="KW-1185">Reference proteome</keyword>
<dbReference type="Proteomes" id="UP000692954">
    <property type="component" value="Unassembled WGS sequence"/>
</dbReference>
<feature type="compositionally biased region" description="Basic and acidic residues" evidence="1">
    <location>
        <begin position="156"/>
        <end position="185"/>
    </location>
</feature>
<evidence type="ECO:0000313" key="2">
    <source>
        <dbReference type="EMBL" id="CAD8062448.1"/>
    </source>
</evidence>
<evidence type="ECO:0000256" key="1">
    <source>
        <dbReference type="SAM" id="MobiDB-lite"/>
    </source>
</evidence>
<comment type="caution">
    <text evidence="2">The sequence shown here is derived from an EMBL/GenBank/DDBJ whole genome shotgun (WGS) entry which is preliminary data.</text>
</comment>
<dbReference type="OrthoDB" id="296559at2759"/>
<reference evidence="2" key="1">
    <citation type="submission" date="2021-01" db="EMBL/GenBank/DDBJ databases">
        <authorList>
            <consortium name="Genoscope - CEA"/>
            <person name="William W."/>
        </authorList>
    </citation>
    <scope>NUCLEOTIDE SEQUENCE</scope>
</reference>
<feature type="compositionally biased region" description="Polar residues" evidence="1">
    <location>
        <begin position="128"/>
        <end position="149"/>
    </location>
</feature>